<dbReference type="InterPro" id="IPR032567">
    <property type="entry name" value="RTL1-rel"/>
</dbReference>
<reference evidence="3 4" key="1">
    <citation type="submission" date="2024-02" db="EMBL/GenBank/DDBJ databases">
        <title>High-quality chromosome-scale genome assembly of Pensacola bahiagrass (Paspalum notatum Flugge var. saurae).</title>
        <authorList>
            <person name="Vega J.M."/>
            <person name="Podio M."/>
            <person name="Orjuela J."/>
            <person name="Siena L.A."/>
            <person name="Pessino S.C."/>
            <person name="Combes M.C."/>
            <person name="Mariac C."/>
            <person name="Albertini E."/>
            <person name="Pupilli F."/>
            <person name="Ortiz J.P.A."/>
            <person name="Leblanc O."/>
        </authorList>
    </citation>
    <scope>NUCLEOTIDE SEQUENCE [LARGE SCALE GENOMIC DNA]</scope>
    <source>
        <strain evidence="3">R1</strain>
        <tissue evidence="3">Leaf</tissue>
    </source>
</reference>
<dbReference type="SUPFAM" id="SSF50630">
    <property type="entry name" value="Acid proteases"/>
    <property type="match status" value="1"/>
</dbReference>
<dbReference type="EMBL" id="CP144748">
    <property type="protein sequence ID" value="WVZ71981.1"/>
    <property type="molecule type" value="Genomic_DNA"/>
</dbReference>
<dbReference type="Proteomes" id="UP001341281">
    <property type="component" value="Chromosome 04"/>
</dbReference>
<accession>A0AAQ3WSP4</accession>
<organism evidence="3 4">
    <name type="scientific">Paspalum notatum var. saurae</name>
    <dbReference type="NCBI Taxonomy" id="547442"/>
    <lineage>
        <taxon>Eukaryota</taxon>
        <taxon>Viridiplantae</taxon>
        <taxon>Streptophyta</taxon>
        <taxon>Embryophyta</taxon>
        <taxon>Tracheophyta</taxon>
        <taxon>Spermatophyta</taxon>
        <taxon>Magnoliopsida</taxon>
        <taxon>Liliopsida</taxon>
        <taxon>Poales</taxon>
        <taxon>Poaceae</taxon>
        <taxon>PACMAD clade</taxon>
        <taxon>Panicoideae</taxon>
        <taxon>Andropogonodae</taxon>
        <taxon>Paspaleae</taxon>
        <taxon>Paspalinae</taxon>
        <taxon>Paspalum</taxon>
    </lineage>
</organism>
<name>A0AAQ3WSP4_PASNO</name>
<evidence type="ECO:0000313" key="3">
    <source>
        <dbReference type="EMBL" id="WVZ71981.1"/>
    </source>
</evidence>
<dbReference type="PANTHER" id="PTHR15503">
    <property type="entry name" value="LDOC1 RELATED"/>
    <property type="match status" value="1"/>
</dbReference>
<feature type="region of interest" description="Disordered" evidence="1">
    <location>
        <begin position="87"/>
        <end position="116"/>
    </location>
</feature>
<feature type="compositionally biased region" description="Basic and acidic residues" evidence="1">
    <location>
        <begin position="106"/>
        <end position="116"/>
    </location>
</feature>
<dbReference type="PANTHER" id="PTHR15503:SF22">
    <property type="entry name" value="TRANSPOSON TY3-I GAG POLYPROTEIN"/>
    <property type="match status" value="1"/>
</dbReference>
<gene>
    <name evidence="3" type="ORF">U9M48_020508</name>
</gene>
<feature type="domain" description="Retrotransposon gag" evidence="2">
    <location>
        <begin position="196"/>
        <end position="290"/>
    </location>
</feature>
<protein>
    <recommendedName>
        <fullName evidence="2">Retrotransposon gag domain-containing protein</fullName>
    </recommendedName>
</protein>
<dbReference type="CDD" id="cd00303">
    <property type="entry name" value="retropepsin_like"/>
    <property type="match status" value="1"/>
</dbReference>
<proteinExistence type="predicted"/>
<feature type="compositionally biased region" description="Polar residues" evidence="1">
    <location>
        <begin position="341"/>
        <end position="351"/>
    </location>
</feature>
<dbReference type="Pfam" id="PF03732">
    <property type="entry name" value="Retrotrans_gag"/>
    <property type="match status" value="1"/>
</dbReference>
<keyword evidence="4" id="KW-1185">Reference proteome</keyword>
<evidence type="ECO:0000313" key="4">
    <source>
        <dbReference type="Proteomes" id="UP001341281"/>
    </source>
</evidence>
<evidence type="ECO:0000256" key="1">
    <source>
        <dbReference type="SAM" id="MobiDB-lite"/>
    </source>
</evidence>
<dbReference type="Gene3D" id="2.40.70.10">
    <property type="entry name" value="Acid Proteases"/>
    <property type="match status" value="1"/>
</dbReference>
<dbReference type="InterPro" id="IPR021109">
    <property type="entry name" value="Peptidase_aspartic_dom_sf"/>
</dbReference>
<dbReference type="AlphaFoldDB" id="A0AAQ3WSP4"/>
<dbReference type="InterPro" id="IPR005162">
    <property type="entry name" value="Retrotrans_gag_dom"/>
</dbReference>
<sequence length="517" mass="57889">MKHDEQLSLIISKLEEQTKEIKDGTRAISEVRDSVEELKIAKGEFEQWKPQVENQVNDLQATVADLRHQIGKMMSKPDHPDLAKRKASVSAHLETSSSEAMLGQNGHRDENSHRRDGQGVIFTTLPPPVKGAKQFLNTPIPFDGFDQSSYSGASVFGHALPQLDFPKFDGSNPKIWIKRCDTYFDVYNVPEEQWVRLATMHFTGAAAFWMQSIEINLKQCSWEDLCLVVVRRFERDQLHSIIRKFYHISQGGASVSEYVEHFDDLIHQLLAQDPCFSTTAITTRFIDGLDPKIKAVVLVHKPKYLDTASSLALLQEEVLMGNSFGHSKREDSHSSRSSFRAGTTTKVTEPWTSEEKKLSVAGSSKTQEDKLLLSGHTEELRGYVSNVMVSDDSIKDDTTNVSVDTDSGDDLMAISAQANNGVTTSKTIKLFGHIHQYSALILVDSGSSHNFISEQFAAQLSPWKQLIKPIQVKVADGGILFCTHEIVKCPWLVQGNQFYTTFKILPLKCYDAILGIE</sequence>
<evidence type="ECO:0000259" key="2">
    <source>
        <dbReference type="Pfam" id="PF03732"/>
    </source>
</evidence>
<feature type="region of interest" description="Disordered" evidence="1">
    <location>
        <begin position="325"/>
        <end position="362"/>
    </location>
</feature>
<dbReference type="Pfam" id="PF08284">
    <property type="entry name" value="RVP_2"/>
    <property type="match status" value="1"/>
</dbReference>